<proteinExistence type="predicted"/>
<organism evidence="1 2">
    <name type="scientific">Ureibacillus manganicus DSM 26584</name>
    <dbReference type="NCBI Taxonomy" id="1384049"/>
    <lineage>
        <taxon>Bacteria</taxon>
        <taxon>Bacillati</taxon>
        <taxon>Bacillota</taxon>
        <taxon>Bacilli</taxon>
        <taxon>Bacillales</taxon>
        <taxon>Caryophanaceae</taxon>
        <taxon>Ureibacillus</taxon>
    </lineage>
</organism>
<dbReference type="eggNOG" id="COG4896">
    <property type="taxonomic scope" value="Bacteria"/>
</dbReference>
<gene>
    <name evidence="1" type="ORF">CD29_00895</name>
</gene>
<keyword evidence="2" id="KW-1185">Reference proteome</keyword>
<dbReference type="InterPro" id="IPR019241">
    <property type="entry name" value="DUF2197"/>
</dbReference>
<evidence type="ECO:0008006" key="3">
    <source>
        <dbReference type="Google" id="ProtNLM"/>
    </source>
</evidence>
<evidence type="ECO:0000313" key="1">
    <source>
        <dbReference type="EMBL" id="KGR80481.1"/>
    </source>
</evidence>
<dbReference type="Pfam" id="PF09963">
    <property type="entry name" value="DUF2197"/>
    <property type="match status" value="1"/>
</dbReference>
<comment type="caution">
    <text evidence="1">The sequence shown here is derived from an EMBL/GenBank/DDBJ whole genome shotgun (WGS) entry which is preliminary data.</text>
</comment>
<accession>A0A0A3I6S9</accession>
<dbReference type="AlphaFoldDB" id="A0A0A3I6S9"/>
<reference evidence="1 2" key="1">
    <citation type="submission" date="2014-02" db="EMBL/GenBank/DDBJ databases">
        <title>Draft genome sequence of Lysinibacillus manganicus DSM 26584T.</title>
        <authorList>
            <person name="Zhang F."/>
            <person name="Wang G."/>
            <person name="Zhang L."/>
        </authorList>
    </citation>
    <scope>NUCLEOTIDE SEQUENCE [LARGE SCALE GENOMIC DNA]</scope>
    <source>
        <strain evidence="1 2">DSM 26584</strain>
    </source>
</reference>
<evidence type="ECO:0000313" key="2">
    <source>
        <dbReference type="Proteomes" id="UP000030416"/>
    </source>
</evidence>
<dbReference type="EMBL" id="JPVN01000001">
    <property type="protein sequence ID" value="KGR80481.1"/>
    <property type="molecule type" value="Genomic_DNA"/>
</dbReference>
<dbReference type="OrthoDB" id="2989868at2"/>
<dbReference type="STRING" id="1384049.CD29_00895"/>
<sequence>MRVKCVLCDAINNLDEELPLSKKLRNRPIHTYMCSSCYDRIAIKTEERVATGKFRFYRDSPKSAEDYL</sequence>
<dbReference type="RefSeq" id="WP_036181864.1">
    <property type="nucleotide sequence ID" value="NZ_AVDA01000001.1"/>
</dbReference>
<name>A0A0A3I6S9_9BACL</name>
<dbReference type="Proteomes" id="UP000030416">
    <property type="component" value="Unassembled WGS sequence"/>
</dbReference>
<protein>
    <recommendedName>
        <fullName evidence="3">DUF2197 domain-containing protein</fullName>
    </recommendedName>
</protein>